<dbReference type="InterPro" id="IPR036704">
    <property type="entry name" value="RraA/RraA-like_sf"/>
</dbReference>
<dbReference type="AlphaFoldDB" id="M3BXY9"/>
<feature type="region of interest" description="Disordered" evidence="14">
    <location>
        <begin position="1"/>
        <end position="22"/>
    </location>
</feature>
<dbReference type="GO" id="GO:0047443">
    <property type="term" value="F:4-hydroxy-4-methyl-2-oxoglutarate aldolase activity"/>
    <property type="evidence" value="ECO:0007669"/>
    <property type="project" value="UniProtKB-EC"/>
</dbReference>
<evidence type="ECO:0000256" key="14">
    <source>
        <dbReference type="SAM" id="MobiDB-lite"/>
    </source>
</evidence>
<dbReference type="RefSeq" id="WP_006131832.1">
    <property type="nucleotide sequence ID" value="NZ_AOHP01000053.1"/>
</dbReference>
<keyword evidence="15" id="KW-0808">Transferase</keyword>
<evidence type="ECO:0000256" key="9">
    <source>
        <dbReference type="ARBA" id="ARBA00029596"/>
    </source>
</evidence>
<sequence length="275" mass="30074">MTMSLPRPAGHQAVHEADGAAADAKPVWDLPVRGEPWDRPDGELVRSLNRVSSATACAKLHELGIRRSYLSGPTALELGNKVTGPARTLQFMPQREDVASGLAQEYVERSTALWAVLEEVQPGDVLVVQAYGSAFTGCLGDMLVRYFKRKGGAGIVVDGRIRDAPRVRELGVPIWCTGTTPHYASQSELFPWAYDVPVAAGGVLTLPGDLVVADDDGAVVVPVSKAQEIVDSASDHEQWEEFSRMRIDQGARLSDYYPLSPDSREEYEQWRASKR</sequence>
<dbReference type="EMBL" id="AOHP01000053">
    <property type="protein sequence ID" value="EMF28934.1"/>
    <property type="molecule type" value="Genomic_DNA"/>
</dbReference>
<dbReference type="InterPro" id="IPR005493">
    <property type="entry name" value="RraA/RraA-like"/>
</dbReference>
<comment type="cofactor">
    <cofactor evidence="13">
        <name>Mg(2+)</name>
        <dbReference type="ChEBI" id="CHEBI:18420"/>
    </cofactor>
</comment>
<gene>
    <name evidence="15" type="ORF">H114_11456</name>
</gene>
<proteinExistence type="inferred from homology"/>
<reference evidence="15 16" key="1">
    <citation type="journal article" date="2013" name="Genome Announc.">
        <title>Draft Genome Sequence of Streptomyces gancidicus Strain BKS 13-15.</title>
        <authorList>
            <person name="Kumar S."/>
            <person name="Kaur N."/>
            <person name="Singh N.K."/>
            <person name="Raghava G.P."/>
            <person name="Mayilraj S."/>
        </authorList>
    </citation>
    <scope>NUCLEOTIDE SEQUENCE [LARGE SCALE GENOMIC DNA]</scope>
    <source>
        <strain evidence="15 16">BKS 13-15</strain>
    </source>
</reference>
<protein>
    <recommendedName>
        <fullName evidence="7">Putative 4-hydroxy-4-methyl-2-oxoglutarate aldolase</fullName>
        <ecNumber evidence="6">4.1.1.112</ecNumber>
        <ecNumber evidence="5">4.1.3.17</ecNumber>
    </recommendedName>
    <alternativeName>
        <fullName evidence="11">Oxaloacetate decarboxylase</fullName>
    </alternativeName>
    <alternativeName>
        <fullName evidence="9">Regulator of ribonuclease activity homolog</fullName>
    </alternativeName>
    <alternativeName>
        <fullName evidence="10">RraA-like protein</fullName>
    </alternativeName>
</protein>
<evidence type="ECO:0000256" key="11">
    <source>
        <dbReference type="ARBA" id="ARBA00032305"/>
    </source>
</evidence>
<evidence type="ECO:0000313" key="16">
    <source>
        <dbReference type="Proteomes" id="UP000011732"/>
    </source>
</evidence>
<accession>M3BXY9</accession>
<comment type="catalytic activity">
    <reaction evidence="1">
        <text>4-hydroxy-4-methyl-2-oxoglutarate = 2 pyruvate</text>
        <dbReference type="Rhea" id="RHEA:22748"/>
        <dbReference type="ChEBI" id="CHEBI:15361"/>
        <dbReference type="ChEBI" id="CHEBI:58276"/>
        <dbReference type="EC" id="4.1.3.17"/>
    </reaction>
</comment>
<comment type="cofactor">
    <cofactor evidence="2">
        <name>a divalent metal cation</name>
        <dbReference type="ChEBI" id="CHEBI:60240"/>
    </cofactor>
</comment>
<dbReference type="EC" id="4.1.3.17" evidence="5"/>
<dbReference type="CDD" id="cd16841">
    <property type="entry name" value="RraA_family"/>
    <property type="match status" value="1"/>
</dbReference>
<evidence type="ECO:0000256" key="13">
    <source>
        <dbReference type="PIRSR" id="PIRSR605493-1"/>
    </source>
</evidence>
<feature type="binding site" evidence="13">
    <location>
        <position position="162"/>
    </location>
    <ligand>
        <name>substrate</name>
    </ligand>
</feature>
<evidence type="ECO:0000256" key="2">
    <source>
        <dbReference type="ARBA" id="ARBA00001968"/>
    </source>
</evidence>
<feature type="binding site" evidence="13">
    <location>
        <begin position="140"/>
        <end position="143"/>
    </location>
    <ligand>
        <name>substrate</name>
    </ligand>
</feature>
<comment type="function">
    <text evidence="8">Catalyzes the aldol cleavage of 4-hydroxy-4-methyl-2-oxoglutarate (HMG) into 2 molecules of pyruvate. Also contains a secondary oxaloacetate (OAA) decarboxylase activity due to the common pyruvate enolate transition state formed following C-C bond cleavage in the retro-aldol and decarboxylation reactions.</text>
</comment>
<dbReference type="PANTHER" id="PTHR33254">
    <property type="entry name" value="4-HYDROXY-4-METHYL-2-OXOGLUTARATE ALDOLASE 3-RELATED"/>
    <property type="match status" value="1"/>
</dbReference>
<comment type="similarity">
    <text evidence="3">Belongs to the class II aldolase/RraA-like family.</text>
</comment>
<dbReference type="NCBIfam" id="NF006093">
    <property type="entry name" value="PRK08245.1"/>
    <property type="match status" value="1"/>
</dbReference>
<evidence type="ECO:0000256" key="3">
    <source>
        <dbReference type="ARBA" id="ARBA00008621"/>
    </source>
</evidence>
<comment type="subunit">
    <text evidence="4">Homotrimer.</text>
</comment>
<dbReference type="Gene3D" id="3.50.30.40">
    <property type="entry name" value="Ribonuclease E inhibitor RraA/RraA-like"/>
    <property type="match status" value="1"/>
</dbReference>
<dbReference type="Proteomes" id="UP000011732">
    <property type="component" value="Unassembled WGS sequence"/>
</dbReference>
<dbReference type="SUPFAM" id="SSF89562">
    <property type="entry name" value="RraA-like"/>
    <property type="match status" value="1"/>
</dbReference>
<dbReference type="PATRIC" id="fig|1284664.3.peg.2302"/>
<evidence type="ECO:0000256" key="1">
    <source>
        <dbReference type="ARBA" id="ARBA00001342"/>
    </source>
</evidence>
<dbReference type="PANTHER" id="PTHR33254:SF4">
    <property type="entry name" value="4-HYDROXY-4-METHYL-2-OXOGLUTARATE ALDOLASE 3-RELATED"/>
    <property type="match status" value="1"/>
</dbReference>
<dbReference type="GO" id="GO:0046872">
    <property type="term" value="F:metal ion binding"/>
    <property type="evidence" value="ECO:0007669"/>
    <property type="project" value="UniProtKB-KW"/>
</dbReference>
<evidence type="ECO:0000256" key="6">
    <source>
        <dbReference type="ARBA" id="ARBA00012947"/>
    </source>
</evidence>
<evidence type="ECO:0000256" key="5">
    <source>
        <dbReference type="ARBA" id="ARBA00012213"/>
    </source>
</evidence>
<dbReference type="GO" id="GO:0016740">
    <property type="term" value="F:transferase activity"/>
    <property type="evidence" value="ECO:0007669"/>
    <property type="project" value="UniProtKB-KW"/>
</dbReference>
<evidence type="ECO:0000256" key="10">
    <source>
        <dbReference type="ARBA" id="ARBA00030169"/>
    </source>
</evidence>
<keyword evidence="16" id="KW-1185">Reference proteome</keyword>
<dbReference type="EC" id="4.1.1.112" evidence="6"/>
<evidence type="ECO:0000256" key="8">
    <source>
        <dbReference type="ARBA" id="ARBA00025046"/>
    </source>
</evidence>
<evidence type="ECO:0000256" key="12">
    <source>
        <dbReference type="ARBA" id="ARBA00047973"/>
    </source>
</evidence>
<name>M3BXY9_STREZ</name>
<keyword evidence="13" id="KW-0460">Magnesium</keyword>
<feature type="binding site" evidence="13">
    <location>
        <position position="163"/>
    </location>
    <ligand>
        <name>Mg(2+)</name>
        <dbReference type="ChEBI" id="CHEBI:18420"/>
    </ligand>
</feature>
<comment type="caution">
    <text evidence="15">The sequence shown here is derived from an EMBL/GenBank/DDBJ whole genome shotgun (WGS) entry which is preliminary data.</text>
</comment>
<evidence type="ECO:0000256" key="4">
    <source>
        <dbReference type="ARBA" id="ARBA00011233"/>
    </source>
</evidence>
<keyword evidence="13" id="KW-0479">Metal-binding</keyword>
<dbReference type="GO" id="GO:0008948">
    <property type="term" value="F:oxaloacetate decarboxylase activity"/>
    <property type="evidence" value="ECO:0007669"/>
    <property type="project" value="UniProtKB-EC"/>
</dbReference>
<evidence type="ECO:0000256" key="7">
    <source>
        <dbReference type="ARBA" id="ARBA00016549"/>
    </source>
</evidence>
<evidence type="ECO:0000313" key="15">
    <source>
        <dbReference type="EMBL" id="EMF28934.1"/>
    </source>
</evidence>
<comment type="catalytic activity">
    <reaction evidence="12">
        <text>oxaloacetate + H(+) = pyruvate + CO2</text>
        <dbReference type="Rhea" id="RHEA:15641"/>
        <dbReference type="ChEBI" id="CHEBI:15361"/>
        <dbReference type="ChEBI" id="CHEBI:15378"/>
        <dbReference type="ChEBI" id="CHEBI:16452"/>
        <dbReference type="ChEBI" id="CHEBI:16526"/>
        <dbReference type="EC" id="4.1.1.112"/>
    </reaction>
</comment>
<dbReference type="Pfam" id="PF03737">
    <property type="entry name" value="RraA-like"/>
    <property type="match status" value="1"/>
</dbReference>
<organism evidence="15 16">
    <name type="scientific">Streptomyces gancidicus BKS 13-15</name>
    <dbReference type="NCBI Taxonomy" id="1284664"/>
    <lineage>
        <taxon>Bacteria</taxon>
        <taxon>Bacillati</taxon>
        <taxon>Actinomycetota</taxon>
        <taxon>Actinomycetes</taxon>
        <taxon>Kitasatosporales</taxon>
        <taxon>Streptomycetaceae</taxon>
        <taxon>Streptomyces</taxon>
        <taxon>Streptomyces pseudogriseolus group</taxon>
    </lineage>
</organism>